<evidence type="ECO:0000313" key="2">
    <source>
        <dbReference type="Proteomes" id="UP000515788"/>
    </source>
</evidence>
<accession>A0A7G3ZB68</accession>
<sequence>MLSSSPAYSSTWPRSACAATVASRNFSPPNKRFGHVTHRDNFESTVLWPRQRFEQAEGQVGRSRWPPEGCRRQLGGQSLPCVPLEALLPGDEGFGRKYGSLKFGELQDYTGIDEHRTERIEDWCRVRDRNRCGTGWKVRIMSMWSFFGAETGFGSCLSKIY</sequence>
<proteinExistence type="predicted"/>
<dbReference type="GeneID" id="59323851"/>
<gene>
    <name evidence="1" type="ORF">HG536_0A05690</name>
</gene>
<dbReference type="Proteomes" id="UP000515788">
    <property type="component" value="Chromosome 1"/>
</dbReference>
<dbReference type="KEGG" id="tgb:HG536_0A05690"/>
<reference evidence="1 2" key="1">
    <citation type="submission" date="2020-06" db="EMBL/GenBank/DDBJ databases">
        <title>The yeast mating-type switching endonuclease HO is a domesticated member of an unorthodox homing genetic element family.</title>
        <authorList>
            <person name="Coughlan A.Y."/>
            <person name="Lombardi L."/>
            <person name="Braun-Galleani S."/>
            <person name="Martos A.R."/>
            <person name="Galeote V."/>
            <person name="Bigey F."/>
            <person name="Dequin S."/>
            <person name="Byrne K.P."/>
            <person name="Wolfe K.H."/>
        </authorList>
    </citation>
    <scope>NUCLEOTIDE SEQUENCE [LARGE SCALE GENOMIC DNA]</scope>
    <source>
        <strain evidence="1 2">CBS764</strain>
    </source>
</reference>
<protein>
    <submittedName>
        <fullName evidence="1">Uncharacterized protein</fullName>
    </submittedName>
</protein>
<dbReference type="RefSeq" id="XP_037137429.1">
    <property type="nucleotide sequence ID" value="XM_037281534.1"/>
</dbReference>
<keyword evidence="2" id="KW-1185">Reference proteome</keyword>
<name>A0A7G3ZB68_9SACH</name>
<dbReference type="AlphaFoldDB" id="A0A7G3ZB68"/>
<organism evidence="1 2">
    <name type="scientific">Torulaspora globosa</name>
    <dbReference type="NCBI Taxonomy" id="48254"/>
    <lineage>
        <taxon>Eukaryota</taxon>
        <taxon>Fungi</taxon>
        <taxon>Dikarya</taxon>
        <taxon>Ascomycota</taxon>
        <taxon>Saccharomycotina</taxon>
        <taxon>Saccharomycetes</taxon>
        <taxon>Saccharomycetales</taxon>
        <taxon>Saccharomycetaceae</taxon>
        <taxon>Torulaspora</taxon>
    </lineage>
</organism>
<dbReference type="EMBL" id="CP059246">
    <property type="protein sequence ID" value="QLL30754.1"/>
    <property type="molecule type" value="Genomic_DNA"/>
</dbReference>
<evidence type="ECO:0000313" key="1">
    <source>
        <dbReference type="EMBL" id="QLL30754.1"/>
    </source>
</evidence>